<keyword evidence="3" id="KW-1185">Reference proteome</keyword>
<dbReference type="Gramene" id="OIW15299">
    <property type="protein sequence ID" value="OIW15299"/>
    <property type="gene ID" value="TanjilG_10739"/>
</dbReference>
<gene>
    <name evidence="2" type="ORF">TanjilG_10739</name>
</gene>
<evidence type="ECO:0000259" key="1">
    <source>
        <dbReference type="Pfam" id="PF25089"/>
    </source>
</evidence>
<accession>A0A1J7IRC8</accession>
<name>A0A1J7IRC8_LUPAN</name>
<protein>
    <recommendedName>
        <fullName evidence="1">DUF7804 domain-containing protein</fullName>
    </recommendedName>
</protein>
<proteinExistence type="predicted"/>
<dbReference type="STRING" id="3871.A0A1J7IRC8"/>
<organism evidence="2 3">
    <name type="scientific">Lupinus angustifolius</name>
    <name type="common">Narrow-leaved blue lupine</name>
    <dbReference type="NCBI Taxonomy" id="3871"/>
    <lineage>
        <taxon>Eukaryota</taxon>
        <taxon>Viridiplantae</taxon>
        <taxon>Streptophyta</taxon>
        <taxon>Embryophyta</taxon>
        <taxon>Tracheophyta</taxon>
        <taxon>Spermatophyta</taxon>
        <taxon>Magnoliopsida</taxon>
        <taxon>eudicotyledons</taxon>
        <taxon>Gunneridae</taxon>
        <taxon>Pentapetalae</taxon>
        <taxon>rosids</taxon>
        <taxon>fabids</taxon>
        <taxon>Fabales</taxon>
        <taxon>Fabaceae</taxon>
        <taxon>Papilionoideae</taxon>
        <taxon>50 kb inversion clade</taxon>
        <taxon>genistoids sensu lato</taxon>
        <taxon>core genistoids</taxon>
        <taxon>Genisteae</taxon>
        <taxon>Lupinus</taxon>
    </lineage>
</organism>
<dbReference type="OrthoDB" id="2013011at2759"/>
<dbReference type="OMA" id="ECGPACY"/>
<evidence type="ECO:0000313" key="2">
    <source>
        <dbReference type="EMBL" id="OIW15299.1"/>
    </source>
</evidence>
<dbReference type="PANTHER" id="PTHR35127:SF1">
    <property type="entry name" value="GENOME ASSEMBLY, CHROMOSOME: A10"/>
    <property type="match status" value="1"/>
</dbReference>
<dbReference type="PANTHER" id="PTHR35127">
    <property type="entry name" value="OS03G0736900 PROTEIN"/>
    <property type="match status" value="1"/>
</dbReference>
<evidence type="ECO:0000313" key="3">
    <source>
        <dbReference type="Proteomes" id="UP000188354"/>
    </source>
</evidence>
<dbReference type="AlphaFoldDB" id="A0A1J7IRC8"/>
<dbReference type="EMBL" id="CM007363">
    <property type="protein sequence ID" value="OIW15299.1"/>
    <property type="molecule type" value="Genomic_DNA"/>
</dbReference>
<dbReference type="Proteomes" id="UP000188354">
    <property type="component" value="Chromosome LG03"/>
</dbReference>
<dbReference type="KEGG" id="lang:109343447"/>
<feature type="domain" description="DUF7804" evidence="1">
    <location>
        <begin position="83"/>
        <end position="164"/>
    </location>
</feature>
<dbReference type="Pfam" id="PF25089">
    <property type="entry name" value="DUF7804"/>
    <property type="match status" value="1"/>
</dbReference>
<reference evidence="2 3" key="1">
    <citation type="journal article" date="2017" name="Plant Biotechnol. J.">
        <title>A comprehensive draft genome sequence for lupin (Lupinus angustifolius), an emerging health food: insights into plant-microbe interactions and legume evolution.</title>
        <authorList>
            <person name="Hane J.K."/>
            <person name="Ming Y."/>
            <person name="Kamphuis L.G."/>
            <person name="Nelson M.N."/>
            <person name="Garg G."/>
            <person name="Atkins C.A."/>
            <person name="Bayer P.E."/>
            <person name="Bravo A."/>
            <person name="Bringans S."/>
            <person name="Cannon S."/>
            <person name="Edwards D."/>
            <person name="Foley R."/>
            <person name="Gao L.L."/>
            <person name="Harrison M.J."/>
            <person name="Huang W."/>
            <person name="Hurgobin B."/>
            <person name="Li S."/>
            <person name="Liu C.W."/>
            <person name="McGrath A."/>
            <person name="Morahan G."/>
            <person name="Murray J."/>
            <person name="Weller J."/>
            <person name="Jian J."/>
            <person name="Singh K.B."/>
        </authorList>
    </citation>
    <scope>NUCLEOTIDE SEQUENCE [LARGE SCALE GENOMIC DNA]</scope>
    <source>
        <strain evidence="3">cv. Tanjil</strain>
        <tissue evidence="2">Whole plant</tissue>
    </source>
</reference>
<sequence length="246" mass="26524">MASSLGIHCGGSNCVTAKHGTFQKRCGVTFASPSSVAISDYSRSTVRKGRIYAAATETSAAVDGFLSNRNKYSSGGANDAIEAQERLDKWIRESVVEIVKNLKEAPLLVQVYTKNKNGDGETSISTEKKVVVEDWPEVKKRWEAGETPLPDGVIFVEEIGSDEDPANGGAGKGEERTTRVWGVVVQGKGVGCEPVCYLLKTCRVGSGPGIGFGVCSTHFCLVRVKSFRETAQSQLKNCWLLQSQLQ</sequence>
<dbReference type="InterPro" id="IPR056706">
    <property type="entry name" value="DUF7804"/>
</dbReference>